<evidence type="ECO:0000256" key="1">
    <source>
        <dbReference type="SAM" id="MobiDB-lite"/>
    </source>
</evidence>
<keyword evidence="4" id="KW-1185">Reference proteome</keyword>
<feature type="compositionally biased region" description="Low complexity" evidence="1">
    <location>
        <begin position="42"/>
        <end position="59"/>
    </location>
</feature>
<dbReference type="Proteomes" id="UP000001449">
    <property type="component" value="Chromosome 7"/>
</dbReference>
<evidence type="ECO:0000313" key="4">
    <source>
        <dbReference type="Proteomes" id="UP000001449"/>
    </source>
</evidence>
<feature type="region of interest" description="Disordered" evidence="1">
    <location>
        <begin position="261"/>
        <end position="287"/>
    </location>
</feature>
<protein>
    <submittedName>
        <fullName evidence="3">Uncharacterized protein</fullName>
    </submittedName>
</protein>
<evidence type="ECO:0000256" key="2">
    <source>
        <dbReference type="SAM" id="SignalP"/>
    </source>
</evidence>
<organism evidence="3 4">
    <name type="scientific">Thalassiosira pseudonana</name>
    <name type="common">Marine diatom</name>
    <name type="synonym">Cyclotella nana</name>
    <dbReference type="NCBI Taxonomy" id="35128"/>
    <lineage>
        <taxon>Eukaryota</taxon>
        <taxon>Sar</taxon>
        <taxon>Stramenopiles</taxon>
        <taxon>Ochrophyta</taxon>
        <taxon>Bacillariophyta</taxon>
        <taxon>Coscinodiscophyceae</taxon>
        <taxon>Thalassiosirophycidae</taxon>
        <taxon>Thalassiosirales</taxon>
        <taxon>Thalassiosiraceae</taxon>
        <taxon>Thalassiosira</taxon>
    </lineage>
</organism>
<name>B5YNV6_THAPS</name>
<feature type="compositionally biased region" description="Basic and acidic residues" evidence="1">
    <location>
        <begin position="67"/>
        <end position="87"/>
    </location>
</feature>
<dbReference type="InParanoid" id="B5YNV6"/>
<sequence length="287" mass="32744">MISFLSATLVLSTILPTSSFNPAFNHQHGAPPPFHGPHQFSPNPNHNEYYGNNNNNNNGFSSPLREQQVRHQGGFDRQHHQQQRREGTMNTNGQQHQQQGERIGGDFVNRNGGQGRGPSFEQQQRNRNGGGFEEQQQQQRAAVMEMNPIAMPYERAMECVSNYGMCDIDEMMDLARELEEYQGCFLEYGPEACEEEIQDRQHLAEELFLQSQMELQELNHFAADGQDEMMFDMPPQMMFDEDMEMGRGPGPMEMGRGPMGDMYRRDGPGGFGLDDRDGFIDVNARRN</sequence>
<keyword evidence="2" id="KW-0732">Signal</keyword>
<dbReference type="KEGG" id="tps:THAPS_23621"/>
<feature type="compositionally biased region" description="Polar residues" evidence="1">
    <location>
        <begin position="88"/>
        <end position="100"/>
    </location>
</feature>
<dbReference type="HOGENOM" id="CLU_971420_0_0_1"/>
<accession>B5YNV6</accession>
<reference evidence="3 4" key="1">
    <citation type="journal article" date="2004" name="Science">
        <title>The genome of the diatom Thalassiosira pseudonana: ecology, evolution, and metabolism.</title>
        <authorList>
            <person name="Armbrust E.V."/>
            <person name="Berges J.A."/>
            <person name="Bowler C."/>
            <person name="Green B.R."/>
            <person name="Martinez D."/>
            <person name="Putnam N.H."/>
            <person name="Zhou S."/>
            <person name="Allen A.E."/>
            <person name="Apt K.E."/>
            <person name="Bechner M."/>
            <person name="Brzezinski M.A."/>
            <person name="Chaal B.K."/>
            <person name="Chiovitti A."/>
            <person name="Davis A.K."/>
            <person name="Demarest M.S."/>
            <person name="Detter J.C."/>
            <person name="Glavina T."/>
            <person name="Goodstein D."/>
            <person name="Hadi M.Z."/>
            <person name="Hellsten U."/>
            <person name="Hildebrand M."/>
            <person name="Jenkins B.D."/>
            <person name="Jurka J."/>
            <person name="Kapitonov V.V."/>
            <person name="Kroger N."/>
            <person name="Lau W.W."/>
            <person name="Lane T.W."/>
            <person name="Larimer F.W."/>
            <person name="Lippmeier J.C."/>
            <person name="Lucas S."/>
            <person name="Medina M."/>
            <person name="Montsant A."/>
            <person name="Obornik M."/>
            <person name="Parker M.S."/>
            <person name="Palenik B."/>
            <person name="Pazour G.J."/>
            <person name="Richardson P.M."/>
            <person name="Rynearson T.A."/>
            <person name="Saito M.A."/>
            <person name="Schwartz D.C."/>
            <person name="Thamatrakoln K."/>
            <person name="Valentin K."/>
            <person name="Vardi A."/>
            <person name="Wilkerson F.P."/>
            <person name="Rokhsar D.S."/>
        </authorList>
    </citation>
    <scope>NUCLEOTIDE SEQUENCE [LARGE SCALE GENOMIC DNA]</scope>
    <source>
        <strain evidence="3 4">CCMP1335</strain>
    </source>
</reference>
<dbReference type="AlphaFoldDB" id="B5YNV6"/>
<dbReference type="eggNOG" id="ENOG502TB2R">
    <property type="taxonomic scope" value="Eukaryota"/>
</dbReference>
<proteinExistence type="predicted"/>
<dbReference type="GeneID" id="7447195"/>
<dbReference type="PaxDb" id="35128-Thaps23621"/>
<reference evidence="3 4" key="2">
    <citation type="journal article" date="2008" name="Nature">
        <title>The Phaeodactylum genome reveals the evolutionary history of diatom genomes.</title>
        <authorList>
            <person name="Bowler C."/>
            <person name="Allen A.E."/>
            <person name="Badger J.H."/>
            <person name="Grimwood J."/>
            <person name="Jabbari K."/>
            <person name="Kuo A."/>
            <person name="Maheswari U."/>
            <person name="Martens C."/>
            <person name="Maumus F."/>
            <person name="Otillar R.P."/>
            <person name="Rayko E."/>
            <person name="Salamov A."/>
            <person name="Vandepoele K."/>
            <person name="Beszteri B."/>
            <person name="Gruber A."/>
            <person name="Heijde M."/>
            <person name="Katinka M."/>
            <person name="Mock T."/>
            <person name="Valentin K."/>
            <person name="Verret F."/>
            <person name="Berges J.A."/>
            <person name="Brownlee C."/>
            <person name="Cadoret J.P."/>
            <person name="Chiovitti A."/>
            <person name="Choi C.J."/>
            <person name="Coesel S."/>
            <person name="De Martino A."/>
            <person name="Detter J.C."/>
            <person name="Durkin C."/>
            <person name="Falciatore A."/>
            <person name="Fournet J."/>
            <person name="Haruta M."/>
            <person name="Huysman M.J."/>
            <person name="Jenkins B.D."/>
            <person name="Jiroutova K."/>
            <person name="Jorgensen R.E."/>
            <person name="Joubert Y."/>
            <person name="Kaplan A."/>
            <person name="Kroger N."/>
            <person name="Kroth P.G."/>
            <person name="La Roche J."/>
            <person name="Lindquist E."/>
            <person name="Lommer M."/>
            <person name="Martin-Jezequel V."/>
            <person name="Lopez P.J."/>
            <person name="Lucas S."/>
            <person name="Mangogna M."/>
            <person name="McGinnis K."/>
            <person name="Medlin L.K."/>
            <person name="Montsant A."/>
            <person name="Oudot-Le Secq M.P."/>
            <person name="Napoli C."/>
            <person name="Obornik M."/>
            <person name="Parker M.S."/>
            <person name="Petit J.L."/>
            <person name="Porcel B.M."/>
            <person name="Poulsen N."/>
            <person name="Robison M."/>
            <person name="Rychlewski L."/>
            <person name="Rynearson T.A."/>
            <person name="Schmutz J."/>
            <person name="Shapiro H."/>
            <person name="Siaut M."/>
            <person name="Stanley M."/>
            <person name="Sussman M.R."/>
            <person name="Taylor A.R."/>
            <person name="Vardi A."/>
            <person name="von Dassow P."/>
            <person name="Vyverman W."/>
            <person name="Willis A."/>
            <person name="Wyrwicz L.S."/>
            <person name="Rokhsar D.S."/>
            <person name="Weissenbach J."/>
            <person name="Armbrust E.V."/>
            <person name="Green B.R."/>
            <person name="Van de Peer Y."/>
            <person name="Grigoriev I.V."/>
        </authorList>
    </citation>
    <scope>NUCLEOTIDE SEQUENCE [LARGE SCALE GENOMIC DNA]</scope>
    <source>
        <strain evidence="3 4">CCMP1335</strain>
    </source>
</reference>
<dbReference type="EMBL" id="CP001160">
    <property type="protein sequence ID" value="ACI64700.1"/>
    <property type="molecule type" value="Genomic_DNA"/>
</dbReference>
<dbReference type="RefSeq" id="XP_002295983.1">
    <property type="nucleotide sequence ID" value="XM_002295947.1"/>
</dbReference>
<evidence type="ECO:0000313" key="3">
    <source>
        <dbReference type="EMBL" id="ACI64700.1"/>
    </source>
</evidence>
<feature type="compositionally biased region" description="Basic and acidic residues" evidence="1">
    <location>
        <begin position="262"/>
        <end position="279"/>
    </location>
</feature>
<feature type="signal peptide" evidence="2">
    <location>
        <begin position="1"/>
        <end position="19"/>
    </location>
</feature>
<gene>
    <name evidence="3" type="ORF">THAPS_23621</name>
</gene>
<feature type="chain" id="PRO_5002841506" evidence="2">
    <location>
        <begin position="20"/>
        <end position="287"/>
    </location>
</feature>
<feature type="region of interest" description="Disordered" evidence="1">
    <location>
        <begin position="25"/>
        <end position="140"/>
    </location>
</feature>